<dbReference type="InterPro" id="IPR013783">
    <property type="entry name" value="Ig-like_fold"/>
</dbReference>
<reference evidence="3" key="1">
    <citation type="submission" date="2025-08" db="UniProtKB">
        <authorList>
            <consortium name="RefSeq"/>
        </authorList>
    </citation>
    <scope>IDENTIFICATION</scope>
</reference>
<dbReference type="RefSeq" id="XP_018496398.1">
    <property type="nucleotide sequence ID" value="XM_018640882.1"/>
</dbReference>
<dbReference type="PROSITE" id="PS50835">
    <property type="entry name" value="IG_LIKE"/>
    <property type="match status" value="1"/>
</dbReference>
<dbReference type="GeneID" id="108864718"/>
<dbReference type="Gene3D" id="2.60.40.10">
    <property type="entry name" value="Immunoglobulins"/>
    <property type="match status" value="1"/>
</dbReference>
<dbReference type="KEGG" id="goe:108864718"/>
<dbReference type="InterPro" id="IPR007110">
    <property type="entry name" value="Ig-like_dom"/>
</dbReference>
<dbReference type="InterPro" id="IPR036179">
    <property type="entry name" value="Ig-like_dom_sf"/>
</dbReference>
<organism evidence="2 3">
    <name type="scientific">Galendromus occidentalis</name>
    <name type="common">western predatory mite</name>
    <dbReference type="NCBI Taxonomy" id="34638"/>
    <lineage>
        <taxon>Eukaryota</taxon>
        <taxon>Metazoa</taxon>
        <taxon>Ecdysozoa</taxon>
        <taxon>Arthropoda</taxon>
        <taxon>Chelicerata</taxon>
        <taxon>Arachnida</taxon>
        <taxon>Acari</taxon>
        <taxon>Parasitiformes</taxon>
        <taxon>Mesostigmata</taxon>
        <taxon>Gamasina</taxon>
        <taxon>Phytoseioidea</taxon>
        <taxon>Phytoseiidae</taxon>
        <taxon>Typhlodrominae</taxon>
        <taxon>Galendromus</taxon>
    </lineage>
</organism>
<feature type="domain" description="Ig-like" evidence="1">
    <location>
        <begin position="14"/>
        <end position="114"/>
    </location>
</feature>
<accession>A0AAJ7L5H0</accession>
<evidence type="ECO:0000259" key="1">
    <source>
        <dbReference type="PROSITE" id="PS50835"/>
    </source>
</evidence>
<keyword evidence="2" id="KW-1185">Reference proteome</keyword>
<dbReference type="PANTHER" id="PTHR21261:SF15">
    <property type="entry name" value="BEATEN PATH IIIA, ISOFORM D-RELATED"/>
    <property type="match status" value="1"/>
</dbReference>
<dbReference type="PANTHER" id="PTHR21261">
    <property type="entry name" value="BEAT PROTEIN"/>
    <property type="match status" value="1"/>
</dbReference>
<protein>
    <submittedName>
        <fullName evidence="3">Uncharacterized protein LOC108864718</fullName>
    </submittedName>
</protein>
<evidence type="ECO:0000313" key="3">
    <source>
        <dbReference type="RefSeq" id="XP_018496398.1"/>
    </source>
</evidence>
<gene>
    <name evidence="3" type="primary">LOC108864718</name>
</gene>
<evidence type="ECO:0000313" key="2">
    <source>
        <dbReference type="Proteomes" id="UP000694867"/>
    </source>
</evidence>
<proteinExistence type="predicted"/>
<dbReference type="Proteomes" id="UP000694867">
    <property type="component" value="Unplaced"/>
</dbReference>
<sequence length="430" mass="48350">MMINNIDAYRESTPSALLGLRLTHLSVPSVVLAGESAWLNCSYDQGEDDLYSLKWYKDNVEILGYMPMEPLQSRIKIFNLSGVYIDLDQTRANPANIFLSHTDRFSEGRYRCEICGDGPKFRTARAHKDMTVVVLPPNGLVVSGVSEHRSYEVGDFVNVTCSYGPSKPHADLELYINDMKMPNQAEHTLVSNSFDADGRSMVTKVLSFTVTESHFWKEALKLDCKSLIKVEFNVSSEEIKIMNKGQQVEISGRMDGPQISGSQKEYSRLNSHVKLTCKPSQHGDPNRTPVKTMWLINDKEVTSPRMIKSYQRQENNVTQNFHELRFPLNSADPLIQGFSKGQDLKIRCVSTEIMEFMDVTTRVLMKRGHLLSSASDSALPLQNHENRILGFLAAAYYNFVSSPHSSGSRPVHCVALTIVLLYVAVVSRSV</sequence>
<dbReference type="SUPFAM" id="SSF48726">
    <property type="entry name" value="Immunoglobulin"/>
    <property type="match status" value="1"/>
</dbReference>
<name>A0AAJ7L5H0_9ACAR</name>
<dbReference type="AlphaFoldDB" id="A0AAJ7L5H0"/>